<name>A0A0K2VA07_LEPSM</name>
<reference evidence="1" key="1">
    <citation type="submission" date="2014-05" db="EMBL/GenBank/DDBJ databases">
        <authorList>
            <person name="Chronopoulou M."/>
        </authorList>
    </citation>
    <scope>NUCLEOTIDE SEQUENCE</scope>
    <source>
        <tissue evidence="1">Whole organism</tissue>
    </source>
</reference>
<protein>
    <submittedName>
        <fullName evidence="1">Uncharacterized protein</fullName>
    </submittedName>
</protein>
<dbReference type="EMBL" id="HACA01029987">
    <property type="protein sequence ID" value="CDW47348.1"/>
    <property type="molecule type" value="Transcribed_RNA"/>
</dbReference>
<proteinExistence type="predicted"/>
<evidence type="ECO:0000313" key="1">
    <source>
        <dbReference type="EMBL" id="CDW47348.1"/>
    </source>
</evidence>
<dbReference type="AlphaFoldDB" id="A0A0K2VA07"/>
<sequence length="31" mass="3578">MNMCQIYKRWEVHTAHTYSDCTSTEGGAKTQ</sequence>
<accession>A0A0K2VA07</accession>
<organism evidence="1">
    <name type="scientific">Lepeophtheirus salmonis</name>
    <name type="common">Salmon louse</name>
    <name type="synonym">Caligus salmonis</name>
    <dbReference type="NCBI Taxonomy" id="72036"/>
    <lineage>
        <taxon>Eukaryota</taxon>
        <taxon>Metazoa</taxon>
        <taxon>Ecdysozoa</taxon>
        <taxon>Arthropoda</taxon>
        <taxon>Crustacea</taxon>
        <taxon>Multicrustacea</taxon>
        <taxon>Hexanauplia</taxon>
        <taxon>Copepoda</taxon>
        <taxon>Siphonostomatoida</taxon>
        <taxon>Caligidae</taxon>
        <taxon>Lepeophtheirus</taxon>
    </lineage>
</organism>